<dbReference type="EMBL" id="JAFIQO010000111">
    <property type="protein sequence ID" value="MBP0056802.1"/>
    <property type="molecule type" value="Genomic_DNA"/>
</dbReference>
<proteinExistence type="predicted"/>
<feature type="transmembrane region" description="Helical" evidence="1">
    <location>
        <begin position="200"/>
        <end position="220"/>
    </location>
</feature>
<dbReference type="InterPro" id="IPR002656">
    <property type="entry name" value="Acyl_transf_3_dom"/>
</dbReference>
<evidence type="ECO:0000313" key="3">
    <source>
        <dbReference type="EMBL" id="MBP0056802.1"/>
    </source>
</evidence>
<sequence>MGESLSGINEYLVIFQNSSVHAGVGVTCFIFISGYYGIRFSRKWLNKICSIIWMCSICSLFILFMSGNASLTECFKSIFPIITRKYWYASCYVFLLILSPWINEFTDNLEKDNFQKLLLACITLFYVLPTFFYFEIMNDKGKGFVHMVVCYMVGRYIAKYIDISNIKIKILWRDLLGIIAISFGGNIIATLVRGEISWPFSRECSITTLLIGILLCMIALHGTSESKKINAIAVYTFHVYLLNNALIIFISQYFCANENSMLYMFEQLLIAGAICCICVLIAIPLNMIAGLVAKVTNRIENICLKDMNLLVKNKYL</sequence>
<feature type="transmembrane region" description="Helical" evidence="1">
    <location>
        <begin position="170"/>
        <end position="188"/>
    </location>
</feature>
<feature type="transmembrane region" description="Helical" evidence="1">
    <location>
        <begin position="143"/>
        <end position="158"/>
    </location>
</feature>
<feature type="transmembrane region" description="Helical" evidence="1">
    <location>
        <begin position="232"/>
        <end position="254"/>
    </location>
</feature>
<keyword evidence="1" id="KW-0472">Membrane</keyword>
<evidence type="ECO:0000259" key="2">
    <source>
        <dbReference type="Pfam" id="PF01757"/>
    </source>
</evidence>
<feature type="transmembrane region" description="Helical" evidence="1">
    <location>
        <begin position="45"/>
        <end position="66"/>
    </location>
</feature>
<protein>
    <submittedName>
        <fullName evidence="3">Acyltransferase</fullName>
    </submittedName>
</protein>
<comment type="caution">
    <text evidence="3">The sequence shown here is derived from an EMBL/GenBank/DDBJ whole genome shotgun (WGS) entry which is preliminary data.</text>
</comment>
<accession>A0ABS3ZHK8</accession>
<organism evidence="3 4">
    <name type="scientific">Anaerobutyricum soehngenii</name>
    <dbReference type="NCBI Taxonomy" id="105843"/>
    <lineage>
        <taxon>Bacteria</taxon>
        <taxon>Bacillati</taxon>
        <taxon>Bacillota</taxon>
        <taxon>Clostridia</taxon>
        <taxon>Lachnospirales</taxon>
        <taxon>Lachnospiraceae</taxon>
        <taxon>Anaerobutyricum</taxon>
    </lineage>
</organism>
<feature type="domain" description="Acyltransferase 3" evidence="2">
    <location>
        <begin position="17"/>
        <end position="283"/>
    </location>
</feature>
<dbReference type="GO" id="GO:0016746">
    <property type="term" value="F:acyltransferase activity"/>
    <property type="evidence" value="ECO:0007669"/>
    <property type="project" value="UniProtKB-KW"/>
</dbReference>
<keyword evidence="1" id="KW-1133">Transmembrane helix</keyword>
<evidence type="ECO:0000313" key="4">
    <source>
        <dbReference type="Proteomes" id="UP001315001"/>
    </source>
</evidence>
<feature type="transmembrane region" description="Helical" evidence="1">
    <location>
        <begin position="269"/>
        <end position="292"/>
    </location>
</feature>
<feature type="transmembrane region" description="Helical" evidence="1">
    <location>
        <begin position="117"/>
        <end position="137"/>
    </location>
</feature>
<feature type="transmembrane region" description="Helical" evidence="1">
    <location>
        <begin position="20"/>
        <end position="38"/>
    </location>
</feature>
<dbReference type="Pfam" id="PF01757">
    <property type="entry name" value="Acyl_transf_3"/>
    <property type="match status" value="1"/>
</dbReference>
<name>A0ABS3ZHK8_9FIRM</name>
<dbReference type="Proteomes" id="UP001315001">
    <property type="component" value="Unassembled WGS sequence"/>
</dbReference>
<keyword evidence="4" id="KW-1185">Reference proteome</keyword>
<keyword evidence="3" id="KW-0808">Transferase</keyword>
<feature type="transmembrane region" description="Helical" evidence="1">
    <location>
        <begin position="86"/>
        <end position="105"/>
    </location>
</feature>
<keyword evidence="3" id="KW-0012">Acyltransferase</keyword>
<gene>
    <name evidence="3" type="ORF">JYQ75_05220</name>
</gene>
<reference evidence="3 4" key="1">
    <citation type="submission" date="2021-02" db="EMBL/GenBank/DDBJ databases">
        <title>Lactate utilizing bacteria of the human gut.</title>
        <authorList>
            <person name="Sheridan P.O."/>
        </authorList>
    </citation>
    <scope>NUCLEOTIDE SEQUENCE [LARGE SCALE GENOMIC DNA]</scope>
    <source>
        <strain evidence="3 4">HTF-83D</strain>
    </source>
</reference>
<keyword evidence="1" id="KW-0812">Transmembrane</keyword>
<evidence type="ECO:0000256" key="1">
    <source>
        <dbReference type="SAM" id="Phobius"/>
    </source>
</evidence>